<comment type="similarity">
    <text evidence="1">Belongs to the FMO family.</text>
</comment>
<dbReference type="GO" id="GO:0050660">
    <property type="term" value="F:flavin adenine dinucleotide binding"/>
    <property type="evidence" value="ECO:0007669"/>
    <property type="project" value="InterPro"/>
</dbReference>
<evidence type="ECO:0000313" key="7">
    <source>
        <dbReference type="Proteomes" id="UP000095009"/>
    </source>
</evidence>
<dbReference type="Proteomes" id="UP000095009">
    <property type="component" value="Unassembled WGS sequence"/>
</dbReference>
<dbReference type="InterPro" id="IPR000960">
    <property type="entry name" value="Flavin_mOase"/>
</dbReference>
<reference evidence="6 7" key="1">
    <citation type="journal article" date="2016" name="Proc. Natl. Acad. Sci. U.S.A.">
        <title>Comparative genomics of biotechnologically important yeasts.</title>
        <authorList>
            <person name="Riley R."/>
            <person name="Haridas S."/>
            <person name="Wolfe K.H."/>
            <person name="Lopes M.R."/>
            <person name="Hittinger C.T."/>
            <person name="Goeker M."/>
            <person name="Salamov A.A."/>
            <person name="Wisecaver J.H."/>
            <person name="Long T.M."/>
            <person name="Calvey C.H."/>
            <person name="Aerts A.L."/>
            <person name="Barry K.W."/>
            <person name="Choi C."/>
            <person name="Clum A."/>
            <person name="Coughlan A.Y."/>
            <person name="Deshpande S."/>
            <person name="Douglass A.P."/>
            <person name="Hanson S.J."/>
            <person name="Klenk H.-P."/>
            <person name="LaButti K.M."/>
            <person name="Lapidus A."/>
            <person name="Lindquist E.A."/>
            <person name="Lipzen A.M."/>
            <person name="Meier-Kolthoff J.P."/>
            <person name="Ohm R.A."/>
            <person name="Otillar R.P."/>
            <person name="Pangilinan J.L."/>
            <person name="Peng Y."/>
            <person name="Rokas A."/>
            <person name="Rosa C.A."/>
            <person name="Scheuner C."/>
            <person name="Sibirny A.A."/>
            <person name="Slot J.C."/>
            <person name="Stielow J.B."/>
            <person name="Sun H."/>
            <person name="Kurtzman C.P."/>
            <person name="Blackwell M."/>
            <person name="Grigoriev I.V."/>
            <person name="Jeffries T.W."/>
        </authorList>
    </citation>
    <scope>NUCLEOTIDE SEQUENCE [LARGE SCALE GENOMIC DNA]</scope>
    <source>
        <strain evidence="6 7">DSM 6958</strain>
    </source>
</reference>
<dbReference type="GO" id="GO:0050661">
    <property type="term" value="F:NADP binding"/>
    <property type="evidence" value="ECO:0007669"/>
    <property type="project" value="InterPro"/>
</dbReference>
<evidence type="ECO:0000256" key="1">
    <source>
        <dbReference type="ARBA" id="ARBA00009183"/>
    </source>
</evidence>
<dbReference type="Gene3D" id="3.50.50.60">
    <property type="entry name" value="FAD/NAD(P)-binding domain"/>
    <property type="match status" value="2"/>
</dbReference>
<keyword evidence="2" id="KW-0285">Flavoprotein</keyword>
<accession>A0A1E3PIY5</accession>
<dbReference type="Pfam" id="PF00743">
    <property type="entry name" value="FMO-like"/>
    <property type="match status" value="2"/>
</dbReference>
<evidence type="ECO:0000256" key="4">
    <source>
        <dbReference type="ARBA" id="ARBA00022857"/>
    </source>
</evidence>
<keyword evidence="5" id="KW-0560">Oxidoreductase</keyword>
<proteinExistence type="inferred from homology"/>
<dbReference type="OrthoDB" id="66881at2759"/>
<sequence>MTALDSQPKSVAIIGGGASGAIALKSLKSFNQNLFSNVILFERQFKLGGIWVYHENPGELKVEPGEDGSKFVSKRKIPSELFEERNSGKFIKVVSATDFYDKTQSTPTYERMTTNVPEPVMTFSDALKWPKDEHENEDIDTTYVGHRKVQRYLEQYMEPYENFIKYSTSVEQITKNDITDKWRLVTVTVQSNRNTGKSNPSLNREEWRLYEFDAIIVANGHYNVPSIPQVDGIDAVYQIAPERITHSKYYREPHVYRDKKVIVVGSRASGSDIIKEISSEANRVYFSRRTPGGRSEYIPNSLNQVNVKGLIRKYEITDNSNHKAPRFKVVFDDGSVVSDPDEVIYATGYKFTYPFLKRYDPSLTTGNRNPTLYQHMFHRDDPTLVFIGVPIDGISFRVFEYQAVLAARVLAGLVKLPSLHKQQEWLDSREKQYGDTRDYHTLGLDEAENYMQTLVNLGGGICSPSGAGGEGRKFPVFGEYERATVSAAKEKLKTFWDNK</sequence>
<gene>
    <name evidence="6" type="ORF">NADFUDRAFT_25823</name>
</gene>
<dbReference type="EMBL" id="KV454410">
    <property type="protein sequence ID" value="ODQ65375.1"/>
    <property type="molecule type" value="Genomic_DNA"/>
</dbReference>
<evidence type="ECO:0000313" key="6">
    <source>
        <dbReference type="EMBL" id="ODQ65375.1"/>
    </source>
</evidence>
<keyword evidence="7" id="KW-1185">Reference proteome</keyword>
<dbReference type="InterPro" id="IPR036188">
    <property type="entry name" value="FAD/NAD-bd_sf"/>
</dbReference>
<dbReference type="PIRSF" id="PIRSF000332">
    <property type="entry name" value="FMO"/>
    <property type="match status" value="1"/>
</dbReference>
<evidence type="ECO:0000256" key="5">
    <source>
        <dbReference type="ARBA" id="ARBA00023002"/>
    </source>
</evidence>
<dbReference type="GO" id="GO:0004499">
    <property type="term" value="F:N,N-dimethylaniline monooxygenase activity"/>
    <property type="evidence" value="ECO:0007669"/>
    <property type="project" value="InterPro"/>
</dbReference>
<evidence type="ECO:0000256" key="3">
    <source>
        <dbReference type="ARBA" id="ARBA00022827"/>
    </source>
</evidence>
<dbReference type="SUPFAM" id="SSF51905">
    <property type="entry name" value="FAD/NAD(P)-binding domain"/>
    <property type="match status" value="2"/>
</dbReference>
<dbReference type="InterPro" id="IPR020946">
    <property type="entry name" value="Flavin_mOase-like"/>
</dbReference>
<organism evidence="6 7">
    <name type="scientific">Nadsonia fulvescens var. elongata DSM 6958</name>
    <dbReference type="NCBI Taxonomy" id="857566"/>
    <lineage>
        <taxon>Eukaryota</taxon>
        <taxon>Fungi</taxon>
        <taxon>Dikarya</taxon>
        <taxon>Ascomycota</taxon>
        <taxon>Saccharomycotina</taxon>
        <taxon>Dipodascomycetes</taxon>
        <taxon>Dipodascales</taxon>
        <taxon>Dipodascales incertae sedis</taxon>
        <taxon>Nadsonia</taxon>
    </lineage>
</organism>
<keyword evidence="4" id="KW-0521">NADP</keyword>
<dbReference type="InterPro" id="IPR050346">
    <property type="entry name" value="FMO-like"/>
</dbReference>
<evidence type="ECO:0000256" key="2">
    <source>
        <dbReference type="ARBA" id="ARBA00022630"/>
    </source>
</evidence>
<keyword evidence="3" id="KW-0274">FAD</keyword>
<dbReference type="AlphaFoldDB" id="A0A1E3PIY5"/>
<dbReference type="STRING" id="857566.A0A1E3PIY5"/>
<protein>
    <submittedName>
        <fullName evidence="6">FAD/NAD(P)-binding domain-containing protein</fullName>
    </submittedName>
</protein>
<dbReference type="PANTHER" id="PTHR23023">
    <property type="entry name" value="DIMETHYLANILINE MONOOXYGENASE"/>
    <property type="match status" value="1"/>
</dbReference>
<name>A0A1E3PIY5_9ASCO</name>